<reference evidence="1 2" key="1">
    <citation type="journal article" date="2014" name="Gene">
        <title>A comparative genomic analysis of the alkalitolerant soil bacterium Bacillus lehensis G1.</title>
        <authorList>
            <person name="Noor Y.M."/>
            <person name="Samsulrizal N.H."/>
            <person name="Jema'on N.A."/>
            <person name="Low K.O."/>
            <person name="Ramli A.N."/>
            <person name="Alias N.I."/>
            <person name="Damis S.I."/>
            <person name="Fuzi S.F."/>
            <person name="Isa M.N."/>
            <person name="Murad A.M."/>
            <person name="Raih M.F."/>
            <person name="Bakar F.D."/>
            <person name="Najimudin N."/>
            <person name="Mahadi N.M."/>
            <person name="Illias R.M."/>
        </authorList>
    </citation>
    <scope>NUCLEOTIDE SEQUENCE [LARGE SCALE GENOMIC DNA]</scope>
    <source>
        <strain evidence="1 2">G1</strain>
    </source>
</reference>
<dbReference type="KEGG" id="ble:BleG1_1245"/>
<evidence type="ECO:0000313" key="2">
    <source>
        <dbReference type="Proteomes" id="UP000027142"/>
    </source>
</evidence>
<dbReference type="InterPro" id="IPR011855">
    <property type="entry name" value="Phgtail_TP901_1"/>
</dbReference>
<dbReference type="NCBIfam" id="TIGR02126">
    <property type="entry name" value="phgtail_TP901_1"/>
    <property type="match status" value="1"/>
</dbReference>
<accession>A0A060LZU5</accession>
<dbReference type="PATRIC" id="fig|1246626.3.peg.1229"/>
<dbReference type="Proteomes" id="UP000027142">
    <property type="component" value="Chromosome"/>
</dbReference>
<dbReference type="EMBL" id="CP003923">
    <property type="protein sequence ID" value="AIC93828.1"/>
    <property type="molecule type" value="Genomic_DNA"/>
</dbReference>
<dbReference type="eggNOG" id="ENOG5030D0W">
    <property type="taxonomic scope" value="Bacteria"/>
</dbReference>
<dbReference type="HOGENOM" id="CLU_135457_0_0_9"/>
<sequence>MNRNNVQTQTSQKGEISMTEQRLPFNLQFFAKEYKGEEFIFAVKDSQGLLRPFNQTGGSFNRSFDEIELDTKDKTGSDYGKESVEVSLEGVVTEGDPFIDYMDEKLDNKEFIEIYRVNSRKKTAKSGLYMITSWEQSYSNGEHATYTLSAKLNGKLKNEDMVETEAPAEEDQE</sequence>
<evidence type="ECO:0000313" key="1">
    <source>
        <dbReference type="EMBL" id="AIC93828.1"/>
    </source>
</evidence>
<keyword evidence="2" id="KW-1185">Reference proteome</keyword>
<dbReference type="RefSeq" id="WP_244877291.1">
    <property type="nucleotide sequence ID" value="NZ_CP003923.1"/>
</dbReference>
<name>A0A060LZU5_9BACI</name>
<organism evidence="1 2">
    <name type="scientific">Shouchella lehensis G1</name>
    <dbReference type="NCBI Taxonomy" id="1246626"/>
    <lineage>
        <taxon>Bacteria</taxon>
        <taxon>Bacillati</taxon>
        <taxon>Bacillota</taxon>
        <taxon>Bacilli</taxon>
        <taxon>Bacillales</taxon>
        <taxon>Bacillaceae</taxon>
        <taxon>Shouchella</taxon>
    </lineage>
</organism>
<dbReference type="STRING" id="1246626.BleG1_1245"/>
<gene>
    <name evidence="1" type="ORF">BleG1_1245</name>
</gene>
<dbReference type="Pfam" id="PF06199">
    <property type="entry name" value="Phage_tail_2"/>
    <property type="match status" value="1"/>
</dbReference>
<proteinExistence type="predicted"/>
<dbReference type="AlphaFoldDB" id="A0A060LZU5"/>
<protein>
    <submittedName>
        <fullName evidence="1">Phage major tail protein</fullName>
    </submittedName>
</protein>